<accession>A0ABR8X0V3</accession>
<gene>
    <name evidence="2" type="ORF">H9622_04310</name>
</gene>
<keyword evidence="3" id="KW-1185">Reference proteome</keyword>
<evidence type="ECO:0000313" key="3">
    <source>
        <dbReference type="Proteomes" id="UP000602532"/>
    </source>
</evidence>
<dbReference type="Proteomes" id="UP000602532">
    <property type="component" value="Unassembled WGS sequence"/>
</dbReference>
<sequence length="90" mass="9154">MTPSLKRLQSFADISIVIGPLLLVLGLTFAFSVAGLMLLLGTSAAVTGGILLLAGLVSRAIELGVRAMHESASLPATEGLTAHAEHSTAD</sequence>
<feature type="transmembrane region" description="Helical" evidence="1">
    <location>
        <begin position="12"/>
        <end position="31"/>
    </location>
</feature>
<evidence type="ECO:0000256" key="1">
    <source>
        <dbReference type="SAM" id="Phobius"/>
    </source>
</evidence>
<comment type="caution">
    <text evidence="2">The sequence shown here is derived from an EMBL/GenBank/DDBJ whole genome shotgun (WGS) entry which is preliminary data.</text>
</comment>
<reference evidence="2 3" key="1">
    <citation type="submission" date="2020-08" db="EMBL/GenBank/DDBJ databases">
        <title>A Genomic Blueprint of the Chicken Gut Microbiome.</title>
        <authorList>
            <person name="Gilroy R."/>
            <person name="Ravi A."/>
            <person name="Getino M."/>
            <person name="Pursley I."/>
            <person name="Horton D.L."/>
            <person name="Alikhan N.-F."/>
            <person name="Baker D."/>
            <person name="Gharbi K."/>
            <person name="Hall N."/>
            <person name="Watson M."/>
            <person name="Adriaenssens E.M."/>
            <person name="Foster-Nyarko E."/>
            <person name="Jarju S."/>
            <person name="Secka A."/>
            <person name="Antonio M."/>
            <person name="Oren A."/>
            <person name="Chaudhuri R."/>
            <person name="La Ragione R.M."/>
            <person name="Hildebrand F."/>
            <person name="Pallen M.J."/>
        </authorList>
    </citation>
    <scope>NUCLEOTIDE SEQUENCE [LARGE SCALE GENOMIC DNA]</scope>
    <source>
        <strain evidence="2 3">Sa1CUA4</strain>
    </source>
</reference>
<organism evidence="2 3">
    <name type="scientific">Microbacterium gallinarum</name>
    <dbReference type="NCBI Taxonomy" id="2762209"/>
    <lineage>
        <taxon>Bacteria</taxon>
        <taxon>Bacillati</taxon>
        <taxon>Actinomycetota</taxon>
        <taxon>Actinomycetes</taxon>
        <taxon>Micrococcales</taxon>
        <taxon>Microbacteriaceae</taxon>
        <taxon>Microbacterium</taxon>
    </lineage>
</organism>
<feature type="transmembrane region" description="Helical" evidence="1">
    <location>
        <begin position="37"/>
        <end position="58"/>
    </location>
</feature>
<keyword evidence="1" id="KW-0812">Transmembrane</keyword>
<keyword evidence="1" id="KW-0472">Membrane</keyword>
<dbReference type="EMBL" id="JACSPM010000001">
    <property type="protein sequence ID" value="MBD8022813.1"/>
    <property type="molecule type" value="Genomic_DNA"/>
</dbReference>
<dbReference type="RefSeq" id="WP_191764564.1">
    <property type="nucleotide sequence ID" value="NZ_JACSPM010000001.1"/>
</dbReference>
<name>A0ABR8X0V3_9MICO</name>
<protein>
    <submittedName>
        <fullName evidence="2">Uncharacterized protein</fullName>
    </submittedName>
</protein>
<keyword evidence="1" id="KW-1133">Transmembrane helix</keyword>
<evidence type="ECO:0000313" key="2">
    <source>
        <dbReference type="EMBL" id="MBD8022813.1"/>
    </source>
</evidence>
<proteinExistence type="predicted"/>